<dbReference type="InterPro" id="IPR051416">
    <property type="entry name" value="phD-YefM_TA_antitoxins"/>
</dbReference>
<evidence type="ECO:0000313" key="3">
    <source>
        <dbReference type="EMBL" id="OFC35395.1"/>
    </source>
</evidence>
<sequence>MPWLTKLDQVTPSGTVTVTIVNIHEAKTQLSRYVDQAAAGEEIIIARSGKPVARLVSLATRSKPRTLGLGAGHFHLPKDFDQMAQEEILRMFSGSAD</sequence>
<comment type="similarity">
    <text evidence="1 2">Belongs to the phD/YefM antitoxin family.</text>
</comment>
<dbReference type="Proteomes" id="UP000175616">
    <property type="component" value="Unassembled WGS sequence"/>
</dbReference>
<dbReference type="PANTHER" id="PTHR35377">
    <property type="entry name" value="ANTITOXIN VAPB49-RELATED-RELATED"/>
    <property type="match status" value="1"/>
</dbReference>
<comment type="function">
    <text evidence="2">Antitoxin component of a type II toxin-antitoxin (TA) system.</text>
</comment>
<reference evidence="3 4" key="1">
    <citation type="submission" date="2016-06" db="EMBL/GenBank/DDBJ databases">
        <title>Gene turnover analysis identifies the evolutionary adaptation of the extremophile Acidithiobacillus caldus.</title>
        <authorList>
            <person name="Zhang X."/>
        </authorList>
    </citation>
    <scope>NUCLEOTIDE SEQUENCE [LARGE SCALE GENOMIC DNA]</scope>
    <source>
        <strain evidence="3 4">DX</strain>
    </source>
</reference>
<proteinExistence type="inferred from homology"/>
<dbReference type="Gene3D" id="3.40.1620.10">
    <property type="entry name" value="YefM-like domain"/>
    <property type="match status" value="1"/>
</dbReference>
<dbReference type="Pfam" id="PF02604">
    <property type="entry name" value="PhdYeFM_antitox"/>
    <property type="match status" value="1"/>
</dbReference>
<protein>
    <recommendedName>
        <fullName evidence="2">Antitoxin</fullName>
    </recommendedName>
</protein>
<dbReference type="EMBL" id="LZYE01000197">
    <property type="protein sequence ID" value="OFC35395.1"/>
    <property type="molecule type" value="Genomic_DNA"/>
</dbReference>
<accession>A0A1E7YMK2</accession>
<evidence type="ECO:0000256" key="2">
    <source>
        <dbReference type="RuleBase" id="RU362080"/>
    </source>
</evidence>
<dbReference type="InterPro" id="IPR006442">
    <property type="entry name" value="Antitoxin_Phd/YefM"/>
</dbReference>
<organism evidence="3 4">
    <name type="scientific">Acidithiobacillus caldus</name>
    <dbReference type="NCBI Taxonomy" id="33059"/>
    <lineage>
        <taxon>Bacteria</taxon>
        <taxon>Pseudomonadati</taxon>
        <taxon>Pseudomonadota</taxon>
        <taxon>Acidithiobacillia</taxon>
        <taxon>Acidithiobacillales</taxon>
        <taxon>Acidithiobacillaceae</taxon>
        <taxon>Acidithiobacillus</taxon>
    </lineage>
</organism>
<dbReference type="AlphaFoldDB" id="A0A1E7YMK2"/>
<dbReference type="NCBIfam" id="TIGR01552">
    <property type="entry name" value="phd_fam"/>
    <property type="match status" value="1"/>
</dbReference>
<evidence type="ECO:0000313" key="4">
    <source>
        <dbReference type="Proteomes" id="UP000175616"/>
    </source>
</evidence>
<gene>
    <name evidence="3" type="ORF">BAE27_07390</name>
</gene>
<dbReference type="InterPro" id="IPR036165">
    <property type="entry name" value="YefM-like_sf"/>
</dbReference>
<comment type="caution">
    <text evidence="3">The sequence shown here is derived from an EMBL/GenBank/DDBJ whole genome shotgun (WGS) entry which is preliminary data.</text>
</comment>
<name>A0A1E7YMK2_9PROT</name>
<dbReference type="SUPFAM" id="SSF143120">
    <property type="entry name" value="YefM-like"/>
    <property type="match status" value="1"/>
</dbReference>
<evidence type="ECO:0000256" key="1">
    <source>
        <dbReference type="ARBA" id="ARBA00009981"/>
    </source>
</evidence>